<dbReference type="PROSITE" id="PS51892">
    <property type="entry name" value="SUBTILASE"/>
    <property type="match status" value="1"/>
</dbReference>
<name>A0A918EQ32_9ACTN</name>
<dbReference type="Pfam" id="PF00082">
    <property type="entry name" value="Peptidase_S8"/>
    <property type="match status" value="1"/>
</dbReference>
<dbReference type="GO" id="GO:0005615">
    <property type="term" value="C:extracellular space"/>
    <property type="evidence" value="ECO:0007669"/>
    <property type="project" value="TreeGrafter"/>
</dbReference>
<sequence length="527" mass="55015">MRKKLLHIAAGVAATAVGAMLATPSALAATSPEPAPSAGRVIAAAEPVPDRYIVVLKDTGLTKTAVNEHSKELTSKHGGQVRFTYGTVLKGYAAAMSAEDAHQTAADPRVAYVQQDGISHSSGTQTDPPWGLDRVDQRSNTLDRSYTYPNTASNVTTYIVDTGIRIGHAQFEGRASIGANFASDSYSQTCMSHGTHVAGTVAGKDYGVAKKAKIVSVRVLNCDDRAADSDIISAANWITEQAANDPNRRAVVNMSINSPTGSINTAQDQAVKNSIAKGVTWVVSSGNKNSDACRNSPGNIKEAIVVNNATKSDQRRSDSNYGTCTDLFAPGTDILSAAPGSDNATTTMSGTSMAAPHVAGAAALYLSANPTATPAQVQTAIVNNATSNVIGDTQGSPNKLLYIGGDTTTPPPAGPRFENTNDYTVSDNATVTSPIAVTGVSGNAPSGLSVTVDIRHTFRGDLKVELVAPDGSAYLLKDYNTNDSADHVQATYTVNASGEVANGTWKLRVTDNWTNDTGYINAWSLQF</sequence>
<dbReference type="Gene3D" id="3.30.70.80">
    <property type="entry name" value="Peptidase S8 propeptide/proteinase inhibitor I9"/>
    <property type="match status" value="1"/>
</dbReference>
<evidence type="ECO:0000256" key="1">
    <source>
        <dbReference type="ARBA" id="ARBA00011073"/>
    </source>
</evidence>
<dbReference type="Gene3D" id="3.40.50.200">
    <property type="entry name" value="Peptidase S8/S53 domain"/>
    <property type="match status" value="1"/>
</dbReference>
<evidence type="ECO:0000259" key="9">
    <source>
        <dbReference type="PROSITE" id="PS51829"/>
    </source>
</evidence>
<evidence type="ECO:0000256" key="5">
    <source>
        <dbReference type="PIRSR" id="PIRSR615500-1"/>
    </source>
</evidence>
<comment type="caution">
    <text evidence="10">The sequence shown here is derived from an EMBL/GenBank/DDBJ whole genome shotgun (WGS) entry which is preliminary data.</text>
</comment>
<keyword evidence="4 6" id="KW-0720">Serine protease</keyword>
<reference evidence="10" key="1">
    <citation type="journal article" date="2014" name="Int. J. Syst. Evol. Microbiol.">
        <title>Complete genome sequence of Corynebacterium casei LMG S-19264T (=DSM 44701T), isolated from a smear-ripened cheese.</title>
        <authorList>
            <consortium name="US DOE Joint Genome Institute (JGI-PGF)"/>
            <person name="Walter F."/>
            <person name="Albersmeier A."/>
            <person name="Kalinowski J."/>
            <person name="Ruckert C."/>
        </authorList>
    </citation>
    <scope>NUCLEOTIDE SEQUENCE</scope>
    <source>
        <strain evidence="10">JCM 4335</strain>
    </source>
</reference>
<feature type="signal peptide" evidence="8">
    <location>
        <begin position="1"/>
        <end position="28"/>
    </location>
</feature>
<dbReference type="Pfam" id="PF01483">
    <property type="entry name" value="P_proprotein"/>
    <property type="match status" value="1"/>
</dbReference>
<keyword evidence="3 6" id="KW-0378">Hydrolase</keyword>
<dbReference type="EMBL" id="BMSV01000020">
    <property type="protein sequence ID" value="GGQ32922.1"/>
    <property type="molecule type" value="Genomic_DNA"/>
</dbReference>
<keyword evidence="8" id="KW-0732">Signal</keyword>
<organism evidence="10 11">
    <name type="scientific">Streptomyces roseolilacinus</name>
    <dbReference type="NCBI Taxonomy" id="66904"/>
    <lineage>
        <taxon>Bacteria</taxon>
        <taxon>Bacillati</taxon>
        <taxon>Actinomycetota</taxon>
        <taxon>Actinomycetes</taxon>
        <taxon>Kitasatosporales</taxon>
        <taxon>Streptomycetaceae</taxon>
        <taxon>Streptomyces</taxon>
    </lineage>
</organism>
<dbReference type="SUPFAM" id="SSF52743">
    <property type="entry name" value="Subtilisin-like"/>
    <property type="match status" value="1"/>
</dbReference>
<dbReference type="PROSITE" id="PS00137">
    <property type="entry name" value="SUBTILASE_HIS"/>
    <property type="match status" value="1"/>
</dbReference>
<dbReference type="InterPro" id="IPR002884">
    <property type="entry name" value="P_dom"/>
</dbReference>
<evidence type="ECO:0000256" key="3">
    <source>
        <dbReference type="ARBA" id="ARBA00022801"/>
    </source>
</evidence>
<gene>
    <name evidence="10" type="ORF">GCM10010249_59340</name>
</gene>
<dbReference type="InterPro" id="IPR000209">
    <property type="entry name" value="Peptidase_S8/S53_dom"/>
</dbReference>
<proteinExistence type="inferred from homology"/>
<dbReference type="PANTHER" id="PTHR43806:SF11">
    <property type="entry name" value="CEREVISIN-RELATED"/>
    <property type="match status" value="1"/>
</dbReference>
<dbReference type="Gene3D" id="2.60.120.260">
    <property type="entry name" value="Galactose-binding domain-like"/>
    <property type="match status" value="1"/>
</dbReference>
<dbReference type="PRINTS" id="PR00723">
    <property type="entry name" value="SUBTILISIN"/>
</dbReference>
<evidence type="ECO:0000256" key="7">
    <source>
        <dbReference type="RuleBase" id="RU003355"/>
    </source>
</evidence>
<dbReference type="Proteomes" id="UP000654123">
    <property type="component" value="Unassembled WGS sequence"/>
</dbReference>
<dbReference type="AlphaFoldDB" id="A0A918EQ32"/>
<evidence type="ECO:0000313" key="10">
    <source>
        <dbReference type="EMBL" id="GGQ32922.1"/>
    </source>
</evidence>
<dbReference type="InterPro" id="IPR022398">
    <property type="entry name" value="Peptidase_S8_His-AS"/>
</dbReference>
<keyword evidence="11" id="KW-1185">Reference proteome</keyword>
<evidence type="ECO:0000256" key="2">
    <source>
        <dbReference type="ARBA" id="ARBA00022670"/>
    </source>
</evidence>
<dbReference type="SUPFAM" id="SSF54897">
    <property type="entry name" value="Protease propeptides/inhibitors"/>
    <property type="match status" value="1"/>
</dbReference>
<dbReference type="FunFam" id="3.40.50.200:FF:000014">
    <property type="entry name" value="Proteinase K"/>
    <property type="match status" value="1"/>
</dbReference>
<dbReference type="GO" id="GO:0004252">
    <property type="term" value="F:serine-type endopeptidase activity"/>
    <property type="evidence" value="ECO:0007669"/>
    <property type="project" value="UniProtKB-UniRule"/>
</dbReference>
<dbReference type="CDD" id="cd04077">
    <property type="entry name" value="Peptidases_S8_PCSK9_ProteinaseK_like"/>
    <property type="match status" value="1"/>
</dbReference>
<feature type="chain" id="PRO_5037963883" evidence="8">
    <location>
        <begin position="29"/>
        <end position="527"/>
    </location>
</feature>
<dbReference type="SUPFAM" id="SSF49785">
    <property type="entry name" value="Galactose-binding domain-like"/>
    <property type="match status" value="1"/>
</dbReference>
<dbReference type="InterPro" id="IPR010259">
    <property type="entry name" value="S8pro/Inhibitor_I9"/>
</dbReference>
<feature type="domain" description="P/Homo B" evidence="9">
    <location>
        <begin position="409"/>
        <end position="527"/>
    </location>
</feature>
<feature type="active site" description="Charge relay system" evidence="5 6">
    <location>
        <position position="352"/>
    </location>
</feature>
<dbReference type="PROSITE" id="PS51829">
    <property type="entry name" value="P_HOMO_B"/>
    <property type="match status" value="1"/>
</dbReference>
<dbReference type="PROSITE" id="PS00138">
    <property type="entry name" value="SUBTILASE_SER"/>
    <property type="match status" value="1"/>
</dbReference>
<dbReference type="InterPro" id="IPR023827">
    <property type="entry name" value="Peptidase_S8_Asp-AS"/>
</dbReference>
<evidence type="ECO:0000256" key="8">
    <source>
        <dbReference type="SAM" id="SignalP"/>
    </source>
</evidence>
<keyword evidence="2 6" id="KW-0645">Protease</keyword>
<dbReference type="InterPro" id="IPR015500">
    <property type="entry name" value="Peptidase_S8_subtilisin-rel"/>
</dbReference>
<feature type="active site" description="Charge relay system" evidence="5 6">
    <location>
        <position position="193"/>
    </location>
</feature>
<reference evidence="10" key="2">
    <citation type="submission" date="2020-09" db="EMBL/GenBank/DDBJ databases">
        <authorList>
            <person name="Sun Q."/>
            <person name="Ohkuma M."/>
        </authorList>
    </citation>
    <scope>NUCLEOTIDE SEQUENCE</scope>
    <source>
        <strain evidence="10">JCM 4335</strain>
    </source>
</reference>
<feature type="active site" description="Charge relay system" evidence="5 6">
    <location>
        <position position="161"/>
    </location>
</feature>
<dbReference type="InterPro" id="IPR008979">
    <property type="entry name" value="Galactose-bd-like_sf"/>
</dbReference>
<dbReference type="GO" id="GO:0006508">
    <property type="term" value="P:proteolysis"/>
    <property type="evidence" value="ECO:0007669"/>
    <property type="project" value="UniProtKB-KW"/>
</dbReference>
<accession>A0A918EQ32</accession>
<dbReference type="PROSITE" id="PS00136">
    <property type="entry name" value="SUBTILASE_ASP"/>
    <property type="match status" value="1"/>
</dbReference>
<dbReference type="InterPro" id="IPR036852">
    <property type="entry name" value="Peptidase_S8/S53_dom_sf"/>
</dbReference>
<dbReference type="InterPro" id="IPR023828">
    <property type="entry name" value="Peptidase_S8_Ser-AS"/>
</dbReference>
<dbReference type="FunFam" id="2.60.120.260:FF:000149">
    <property type="entry name" value="Leupeptin-inactivating enzyme 1"/>
    <property type="match status" value="1"/>
</dbReference>
<evidence type="ECO:0000256" key="6">
    <source>
        <dbReference type="PROSITE-ProRule" id="PRU01240"/>
    </source>
</evidence>
<dbReference type="PANTHER" id="PTHR43806">
    <property type="entry name" value="PEPTIDASE S8"/>
    <property type="match status" value="1"/>
</dbReference>
<evidence type="ECO:0000256" key="4">
    <source>
        <dbReference type="ARBA" id="ARBA00022825"/>
    </source>
</evidence>
<dbReference type="InterPro" id="IPR050131">
    <property type="entry name" value="Peptidase_S8_subtilisin-like"/>
</dbReference>
<evidence type="ECO:0000313" key="11">
    <source>
        <dbReference type="Proteomes" id="UP000654123"/>
    </source>
</evidence>
<dbReference type="InterPro" id="IPR037045">
    <property type="entry name" value="S8pro/Inhibitor_I9_sf"/>
</dbReference>
<dbReference type="Pfam" id="PF05922">
    <property type="entry name" value="Inhibitor_I9"/>
    <property type="match status" value="1"/>
</dbReference>
<comment type="similarity">
    <text evidence="1 6 7">Belongs to the peptidase S8 family.</text>
</comment>
<protein>
    <submittedName>
        <fullName evidence="10">Serine protease</fullName>
    </submittedName>
</protein>
<dbReference type="InterPro" id="IPR034193">
    <property type="entry name" value="PCSK9_ProteinaseK-like"/>
</dbReference>